<proteinExistence type="predicted"/>
<reference evidence="1" key="1">
    <citation type="submission" date="2020-08" db="EMBL/GenBank/DDBJ databases">
        <title>Multicomponent nature underlies the extraordinary mechanical properties of spider dragline silk.</title>
        <authorList>
            <person name="Kono N."/>
            <person name="Nakamura H."/>
            <person name="Mori M."/>
            <person name="Yoshida Y."/>
            <person name="Ohtoshi R."/>
            <person name="Malay A.D."/>
            <person name="Moran D.A.P."/>
            <person name="Tomita M."/>
            <person name="Numata K."/>
            <person name="Arakawa K."/>
        </authorList>
    </citation>
    <scope>NUCLEOTIDE SEQUENCE</scope>
</reference>
<name>A0A8X6PLB0_NEPPI</name>
<accession>A0A8X6PLB0</accession>
<sequence length="115" mass="13221">MEDLPHTSRLMRTSKIGSTNPCLQTNRISSDKIYNPVGPFWETELVKSSPLPTQNRGATTQTRITQYSFLEEELVCQCSLNQLQVVERITVPIQKDVLALWLDETISTETYLYRN</sequence>
<comment type="caution">
    <text evidence="1">The sequence shown here is derived from an EMBL/GenBank/DDBJ whole genome shotgun (WGS) entry which is preliminary data.</text>
</comment>
<dbReference type="Proteomes" id="UP000887013">
    <property type="component" value="Unassembled WGS sequence"/>
</dbReference>
<protein>
    <submittedName>
        <fullName evidence="1">Uncharacterized protein</fullName>
    </submittedName>
</protein>
<dbReference type="EMBL" id="BMAW01070627">
    <property type="protein sequence ID" value="GFT74224.1"/>
    <property type="molecule type" value="Genomic_DNA"/>
</dbReference>
<gene>
    <name evidence="1" type="ORF">NPIL_31481</name>
</gene>
<dbReference type="AlphaFoldDB" id="A0A8X6PLB0"/>
<evidence type="ECO:0000313" key="2">
    <source>
        <dbReference type="Proteomes" id="UP000887013"/>
    </source>
</evidence>
<keyword evidence="2" id="KW-1185">Reference proteome</keyword>
<organism evidence="1 2">
    <name type="scientific">Nephila pilipes</name>
    <name type="common">Giant wood spider</name>
    <name type="synonym">Nephila maculata</name>
    <dbReference type="NCBI Taxonomy" id="299642"/>
    <lineage>
        <taxon>Eukaryota</taxon>
        <taxon>Metazoa</taxon>
        <taxon>Ecdysozoa</taxon>
        <taxon>Arthropoda</taxon>
        <taxon>Chelicerata</taxon>
        <taxon>Arachnida</taxon>
        <taxon>Araneae</taxon>
        <taxon>Araneomorphae</taxon>
        <taxon>Entelegynae</taxon>
        <taxon>Araneoidea</taxon>
        <taxon>Nephilidae</taxon>
        <taxon>Nephila</taxon>
    </lineage>
</organism>
<evidence type="ECO:0000313" key="1">
    <source>
        <dbReference type="EMBL" id="GFT74224.1"/>
    </source>
</evidence>